<dbReference type="NCBIfam" id="NF004130">
    <property type="entry name" value="PRK05618.1-5"/>
    <property type="match status" value="1"/>
</dbReference>
<feature type="domain" description="Large ribosomal subunit protein bL25 L25" evidence="6">
    <location>
        <begin position="5"/>
        <end position="90"/>
    </location>
</feature>
<dbReference type="NCBIfam" id="TIGR00731">
    <property type="entry name" value="bL25_bact_ctc"/>
    <property type="match status" value="1"/>
</dbReference>
<organism evidence="8 9">
    <name type="scientific">Limnobacter thiooxidans</name>
    <dbReference type="NCBI Taxonomy" id="131080"/>
    <lineage>
        <taxon>Bacteria</taxon>
        <taxon>Pseudomonadati</taxon>
        <taxon>Pseudomonadota</taxon>
        <taxon>Betaproteobacteria</taxon>
        <taxon>Burkholderiales</taxon>
        <taxon>Burkholderiaceae</taxon>
        <taxon>Limnobacter</taxon>
    </lineage>
</organism>
<dbReference type="Pfam" id="PF01386">
    <property type="entry name" value="Ribosomal_L25p"/>
    <property type="match status" value="1"/>
</dbReference>
<evidence type="ECO:0000256" key="1">
    <source>
        <dbReference type="ARBA" id="ARBA00022730"/>
    </source>
</evidence>
<keyword evidence="1 5" id="KW-0699">rRNA-binding</keyword>
<dbReference type="NCBIfam" id="NF004612">
    <property type="entry name" value="PRK05943.1"/>
    <property type="match status" value="1"/>
</dbReference>
<dbReference type="InterPro" id="IPR020056">
    <property type="entry name" value="Rbsml_bL25/Gln-tRNA_synth_N"/>
</dbReference>
<dbReference type="GO" id="GO:0022625">
    <property type="term" value="C:cytosolic large ribosomal subunit"/>
    <property type="evidence" value="ECO:0007669"/>
    <property type="project" value="TreeGrafter"/>
</dbReference>
<dbReference type="InterPro" id="IPR001021">
    <property type="entry name" value="Ribosomal_bL25_long"/>
</dbReference>
<evidence type="ECO:0000313" key="9">
    <source>
        <dbReference type="Proteomes" id="UP001329151"/>
    </source>
</evidence>
<dbReference type="InterPro" id="IPR029751">
    <property type="entry name" value="Ribosomal_L25_dom"/>
</dbReference>
<dbReference type="HAMAP" id="MF_01336">
    <property type="entry name" value="Ribosomal_bL25"/>
    <property type="match status" value="1"/>
</dbReference>
<keyword evidence="2 5" id="KW-0694">RNA-binding</keyword>
<dbReference type="CDD" id="cd00495">
    <property type="entry name" value="Ribosomal_L25_TL5_CTC"/>
    <property type="match status" value="1"/>
</dbReference>
<evidence type="ECO:0000259" key="6">
    <source>
        <dbReference type="Pfam" id="PF01386"/>
    </source>
</evidence>
<dbReference type="InterPro" id="IPR011035">
    <property type="entry name" value="Ribosomal_bL25/Gln-tRNA_synth"/>
</dbReference>
<dbReference type="Gene3D" id="2.40.240.10">
    <property type="entry name" value="Ribosomal Protein L25, Chain P"/>
    <property type="match status" value="1"/>
</dbReference>
<evidence type="ECO:0000259" key="7">
    <source>
        <dbReference type="Pfam" id="PF14693"/>
    </source>
</evidence>
<dbReference type="PANTHER" id="PTHR33284:SF1">
    <property type="entry name" value="RIBOSOMAL PROTEIN L25_GLN-TRNA SYNTHETASE, ANTI-CODON-BINDING DOMAIN-CONTAINING PROTEIN"/>
    <property type="match status" value="1"/>
</dbReference>
<keyword evidence="4 5" id="KW-0687">Ribonucleoprotein</keyword>
<name>A0AA86IZG8_9BURK</name>
<feature type="domain" description="Large ribosomal subunit protein bL25 beta" evidence="7">
    <location>
        <begin position="98"/>
        <end position="184"/>
    </location>
</feature>
<dbReference type="NCBIfam" id="NF004128">
    <property type="entry name" value="PRK05618.1-2"/>
    <property type="match status" value="1"/>
</dbReference>
<dbReference type="AlphaFoldDB" id="A0AA86IZG8"/>
<dbReference type="Pfam" id="PF14693">
    <property type="entry name" value="Ribosomal_TL5_C"/>
    <property type="match status" value="1"/>
</dbReference>
<dbReference type="SUPFAM" id="SSF50715">
    <property type="entry name" value="Ribosomal protein L25-like"/>
    <property type="match status" value="1"/>
</dbReference>
<comment type="function">
    <text evidence="5">This is one of the proteins that binds to the 5S RNA in the ribosome where it forms part of the central protuberance.</text>
</comment>
<keyword evidence="3 5" id="KW-0689">Ribosomal protein</keyword>
<dbReference type="InterPro" id="IPR037121">
    <property type="entry name" value="Ribosomal_bL25_C"/>
</dbReference>
<evidence type="ECO:0000313" key="8">
    <source>
        <dbReference type="EMBL" id="BET24818.1"/>
    </source>
</evidence>
<dbReference type="Gene3D" id="2.170.120.20">
    <property type="entry name" value="Ribosomal protein L25, beta domain"/>
    <property type="match status" value="1"/>
</dbReference>
<dbReference type="GO" id="GO:0008097">
    <property type="term" value="F:5S rRNA binding"/>
    <property type="evidence" value="ECO:0007669"/>
    <property type="project" value="InterPro"/>
</dbReference>
<dbReference type="FunFam" id="2.40.240.10:FF:000002">
    <property type="entry name" value="50S ribosomal protein L25"/>
    <property type="match status" value="1"/>
</dbReference>
<sequence length="195" mass="21540">MKVVATFRTEQGSGASRRLRRAGQVPGIVYGANQEAQAVSIEHNPLWHAIQKEKFHSSILELEIDGKAQQVLLRDFQSHPYKPQLLHIDFQRIDANQKIHMNVPLHYSGHLESPAVKLYAGLVTFVANQIEIECLPKDLPEFIAVDCSVLDVTKRSIHVTDLQLPEGVSIPNHGQQDGSLVTVKIKAGAAKGGDE</sequence>
<protein>
    <recommendedName>
        <fullName evidence="5">Large ribosomal subunit protein bL25</fullName>
    </recommendedName>
    <alternativeName>
        <fullName evidence="5">General stress protein CTC</fullName>
    </alternativeName>
</protein>
<dbReference type="InterPro" id="IPR020930">
    <property type="entry name" value="Ribosomal_uL5_bac-type"/>
</dbReference>
<dbReference type="GO" id="GO:0003735">
    <property type="term" value="F:structural constituent of ribosome"/>
    <property type="evidence" value="ECO:0007669"/>
    <property type="project" value="InterPro"/>
</dbReference>
<dbReference type="GO" id="GO:0006412">
    <property type="term" value="P:translation"/>
    <property type="evidence" value="ECO:0007669"/>
    <property type="project" value="UniProtKB-UniRule"/>
</dbReference>
<dbReference type="EMBL" id="AP028947">
    <property type="protein sequence ID" value="BET24818.1"/>
    <property type="molecule type" value="Genomic_DNA"/>
</dbReference>
<dbReference type="HAMAP" id="MF_01334">
    <property type="entry name" value="Ribosomal_bL25_CTC"/>
    <property type="match status" value="1"/>
</dbReference>
<dbReference type="PANTHER" id="PTHR33284">
    <property type="entry name" value="RIBOSOMAL PROTEIN L25/GLN-TRNA SYNTHETASE, ANTI-CODON-BINDING DOMAIN-CONTAINING PROTEIN"/>
    <property type="match status" value="1"/>
</dbReference>
<dbReference type="RefSeq" id="WP_130558646.1">
    <property type="nucleotide sequence ID" value="NZ_AP028947.1"/>
</dbReference>
<evidence type="ECO:0000256" key="4">
    <source>
        <dbReference type="ARBA" id="ARBA00023274"/>
    </source>
</evidence>
<comment type="subunit">
    <text evidence="5">Part of the 50S ribosomal subunit; part of the 5S rRNA/L5/L18/L25 subcomplex. Contacts the 5S rRNA. Binds to the 5S rRNA independently of L5 and L18.</text>
</comment>
<dbReference type="KEGG" id="lto:RGQ30_03190"/>
<dbReference type="InterPro" id="IPR020055">
    <property type="entry name" value="Ribosomal_bL25_short"/>
</dbReference>
<evidence type="ECO:0000256" key="3">
    <source>
        <dbReference type="ARBA" id="ARBA00022980"/>
    </source>
</evidence>
<evidence type="ECO:0000256" key="2">
    <source>
        <dbReference type="ARBA" id="ARBA00022884"/>
    </source>
</evidence>
<proteinExistence type="inferred from homology"/>
<accession>A0AA86IZG8</accession>
<keyword evidence="9" id="KW-1185">Reference proteome</keyword>
<gene>
    <name evidence="5" type="primary">rplY</name>
    <name evidence="5" type="synonym">ctc</name>
    <name evidence="8" type="ORF">RGQ30_03190</name>
</gene>
<evidence type="ECO:0000256" key="5">
    <source>
        <dbReference type="HAMAP-Rule" id="MF_01334"/>
    </source>
</evidence>
<comment type="similarity">
    <text evidence="5">Belongs to the bacterial ribosomal protein bL25 family. CTC subfamily.</text>
</comment>
<dbReference type="InterPro" id="IPR020057">
    <property type="entry name" value="Ribosomal_bL25_b-dom"/>
</dbReference>
<dbReference type="Proteomes" id="UP001329151">
    <property type="component" value="Chromosome"/>
</dbReference>
<reference evidence="8 9" key="1">
    <citation type="submission" date="2023-10" db="EMBL/GenBank/DDBJ databases">
        <title>Complete Genome Sequence of Limnobacter thiooxidans CS-K2T, Isolated from freshwater lake sediments in Bavaria, Germany.</title>
        <authorList>
            <person name="Naruki M."/>
            <person name="Watanabe A."/>
            <person name="Warashina T."/>
            <person name="Morita T."/>
            <person name="Arakawa K."/>
        </authorList>
    </citation>
    <scope>NUCLEOTIDE SEQUENCE [LARGE SCALE GENOMIC DNA]</scope>
    <source>
        <strain evidence="8 9">CS-K2</strain>
    </source>
</reference>